<dbReference type="Gene3D" id="2.40.30.170">
    <property type="match status" value="1"/>
</dbReference>
<dbReference type="Pfam" id="PF25944">
    <property type="entry name" value="Beta-barrel_RND"/>
    <property type="match status" value="1"/>
</dbReference>
<sequence length="384" mass="40564">MALRHAALLAVVFLATSANAQMPPQSVGVFELETRTVPRTIVEPGRAIASAEVEIRPRVEGTVTEIVYSAGQPVEAGDVLFRIDPSTYEADLRAAEADLAAARASVQEAEAALQRSEQLLGTGTSQAQVDTARSSLEQARATLQSATVTRDLARTELERTTITSPITGVAGFATVSVGDLVSANQADALATVTQLDPIDVEIWAPSARVLSLIEDISSERVEIAESITATLTLETGRTFDAEGQMVATSQSVSETTGSRATRFRFENPRHVLLPGMFVRSEVMLGSTRAIIVPQSATERAPTGELTAWVVADGMAEQRSLQEIGTHEHGWIVTDGVAAGELLAVDGLANLAPGVEVQTIPVMLDEDGIVRDLKGADTPGDAEAE</sequence>
<evidence type="ECO:0000259" key="7">
    <source>
        <dbReference type="Pfam" id="PF25967"/>
    </source>
</evidence>
<dbReference type="AlphaFoldDB" id="A0A1H9X9C0"/>
<dbReference type="Pfam" id="PF25967">
    <property type="entry name" value="RND-MFP_C"/>
    <property type="match status" value="1"/>
</dbReference>
<dbReference type="InterPro" id="IPR058626">
    <property type="entry name" value="MdtA-like_b-barrel"/>
</dbReference>
<feature type="signal peptide" evidence="4">
    <location>
        <begin position="1"/>
        <end position="20"/>
    </location>
</feature>
<dbReference type="Gene3D" id="2.40.420.20">
    <property type="match status" value="1"/>
</dbReference>
<feature type="chain" id="PRO_5011480661" evidence="4">
    <location>
        <begin position="21"/>
        <end position="384"/>
    </location>
</feature>
<evidence type="ECO:0000256" key="3">
    <source>
        <dbReference type="SAM" id="Coils"/>
    </source>
</evidence>
<dbReference type="InterPro" id="IPR058625">
    <property type="entry name" value="MdtA-like_BSH"/>
</dbReference>
<dbReference type="PANTHER" id="PTHR30158">
    <property type="entry name" value="ACRA/E-RELATED COMPONENT OF DRUG EFFLUX TRANSPORTER"/>
    <property type="match status" value="1"/>
</dbReference>
<dbReference type="NCBIfam" id="TIGR01730">
    <property type="entry name" value="RND_mfp"/>
    <property type="match status" value="1"/>
</dbReference>
<dbReference type="GO" id="GO:0005886">
    <property type="term" value="C:plasma membrane"/>
    <property type="evidence" value="ECO:0007669"/>
    <property type="project" value="TreeGrafter"/>
</dbReference>
<dbReference type="SUPFAM" id="SSF111369">
    <property type="entry name" value="HlyD-like secretion proteins"/>
    <property type="match status" value="1"/>
</dbReference>
<feature type="domain" description="Multidrug resistance protein MdtA-like C-terminal permuted SH3" evidence="7">
    <location>
        <begin position="289"/>
        <end position="347"/>
    </location>
</feature>
<dbReference type="InterPro" id="IPR006143">
    <property type="entry name" value="RND_pump_MFP"/>
</dbReference>
<evidence type="ECO:0000313" key="8">
    <source>
        <dbReference type="EMBL" id="SES42669.1"/>
    </source>
</evidence>
<comment type="similarity">
    <text evidence="2">Belongs to the membrane fusion protein (MFP) (TC 8.A.1) family.</text>
</comment>
<dbReference type="GO" id="GO:0015721">
    <property type="term" value="P:bile acid and bile salt transport"/>
    <property type="evidence" value="ECO:0007669"/>
    <property type="project" value="TreeGrafter"/>
</dbReference>
<keyword evidence="4" id="KW-0732">Signal</keyword>
<reference evidence="8 9" key="1">
    <citation type="submission" date="2016-10" db="EMBL/GenBank/DDBJ databases">
        <authorList>
            <person name="de Groot N.N."/>
        </authorList>
    </citation>
    <scope>NUCLEOTIDE SEQUENCE [LARGE SCALE GENOMIC DNA]</scope>
    <source>
        <strain evidence="8 9">DSM 23042</strain>
    </source>
</reference>
<dbReference type="EMBL" id="FOGU01000021">
    <property type="protein sequence ID" value="SES42669.1"/>
    <property type="molecule type" value="Genomic_DNA"/>
</dbReference>
<name>A0A1H9X9C0_9RHOB</name>
<organism evidence="8 9">
    <name type="scientific">Tranquillimonas rosea</name>
    <dbReference type="NCBI Taxonomy" id="641238"/>
    <lineage>
        <taxon>Bacteria</taxon>
        <taxon>Pseudomonadati</taxon>
        <taxon>Pseudomonadota</taxon>
        <taxon>Alphaproteobacteria</taxon>
        <taxon>Rhodobacterales</taxon>
        <taxon>Roseobacteraceae</taxon>
        <taxon>Tranquillimonas</taxon>
    </lineage>
</organism>
<comment type="subcellular location">
    <subcellularLocation>
        <location evidence="1">Cell envelope</location>
    </subcellularLocation>
</comment>
<feature type="domain" description="Multidrug resistance protein MdtA-like barrel-sandwich hybrid" evidence="5">
    <location>
        <begin position="52"/>
        <end position="193"/>
    </location>
</feature>
<feature type="coiled-coil region" evidence="3">
    <location>
        <begin position="92"/>
        <end position="119"/>
    </location>
</feature>
<dbReference type="Gene3D" id="2.40.50.100">
    <property type="match status" value="1"/>
</dbReference>
<dbReference type="STRING" id="641238.SAMN04490244_12116"/>
<dbReference type="Proteomes" id="UP000198885">
    <property type="component" value="Unassembled WGS sequence"/>
</dbReference>
<dbReference type="InterPro" id="IPR058627">
    <property type="entry name" value="MdtA-like_C"/>
</dbReference>
<evidence type="ECO:0000259" key="6">
    <source>
        <dbReference type="Pfam" id="PF25944"/>
    </source>
</evidence>
<keyword evidence="9" id="KW-1185">Reference proteome</keyword>
<dbReference type="GO" id="GO:0015562">
    <property type="term" value="F:efflux transmembrane transporter activity"/>
    <property type="evidence" value="ECO:0007669"/>
    <property type="project" value="InterPro"/>
</dbReference>
<evidence type="ECO:0000313" key="9">
    <source>
        <dbReference type="Proteomes" id="UP000198885"/>
    </source>
</evidence>
<accession>A0A1H9X9C0</accession>
<evidence type="ECO:0000256" key="2">
    <source>
        <dbReference type="ARBA" id="ARBA00009477"/>
    </source>
</evidence>
<evidence type="ECO:0000256" key="4">
    <source>
        <dbReference type="SAM" id="SignalP"/>
    </source>
</evidence>
<dbReference type="GO" id="GO:0046677">
    <property type="term" value="P:response to antibiotic"/>
    <property type="evidence" value="ECO:0007669"/>
    <property type="project" value="TreeGrafter"/>
</dbReference>
<protein>
    <submittedName>
        <fullName evidence="8">Membrane fusion protein, multidrug efflux system</fullName>
    </submittedName>
</protein>
<dbReference type="Pfam" id="PF25917">
    <property type="entry name" value="BSH_RND"/>
    <property type="match status" value="1"/>
</dbReference>
<evidence type="ECO:0000259" key="5">
    <source>
        <dbReference type="Pfam" id="PF25917"/>
    </source>
</evidence>
<evidence type="ECO:0000256" key="1">
    <source>
        <dbReference type="ARBA" id="ARBA00004196"/>
    </source>
</evidence>
<dbReference type="Gene3D" id="1.10.287.470">
    <property type="entry name" value="Helix hairpin bin"/>
    <property type="match status" value="1"/>
</dbReference>
<dbReference type="RefSeq" id="WP_235859954.1">
    <property type="nucleotide sequence ID" value="NZ_FOGU01000021.1"/>
</dbReference>
<keyword evidence="3" id="KW-0175">Coiled coil</keyword>
<feature type="domain" description="Multidrug resistance protein MdtA-like beta-barrel" evidence="6">
    <location>
        <begin position="197"/>
        <end position="284"/>
    </location>
</feature>
<dbReference type="PANTHER" id="PTHR30158:SF3">
    <property type="entry name" value="MULTIDRUG EFFLUX PUMP SUBUNIT ACRA-RELATED"/>
    <property type="match status" value="1"/>
</dbReference>
<proteinExistence type="inferred from homology"/>
<gene>
    <name evidence="8" type="ORF">SAMN04490244_12116</name>
</gene>
<dbReference type="GO" id="GO:0030313">
    <property type="term" value="C:cell envelope"/>
    <property type="evidence" value="ECO:0007669"/>
    <property type="project" value="UniProtKB-SubCell"/>
</dbReference>